<dbReference type="Pfam" id="PF17177">
    <property type="entry name" value="PPR_long"/>
    <property type="match status" value="1"/>
</dbReference>
<dbReference type="EMBL" id="GDJX01012990">
    <property type="protein sequence ID" value="JAT54946.1"/>
    <property type="molecule type" value="Transcribed_RNA"/>
</dbReference>
<dbReference type="PANTHER" id="PTHR46862:SF2">
    <property type="entry name" value="OS02G0611400 PROTEIN"/>
    <property type="match status" value="1"/>
</dbReference>
<keyword evidence="1" id="KW-0677">Repeat</keyword>
<protein>
    <submittedName>
        <fullName evidence="4">Pentatricopeptide repeat-containing protein At1g19525</fullName>
    </submittedName>
</protein>
<accession>A0A1D1Y682</accession>
<dbReference type="InterPro" id="IPR033443">
    <property type="entry name" value="PROP1-like_PPR_dom"/>
</dbReference>
<sequence length="501" mass="55834">CSLSLSLSGGHHHEGLLRRCHQFAAAAAAVAVDDSVGEGERVAEVSGKPTLAALPQRRGKIKFRIHGLDLSDERWVQVSDKIHEAEKVIAPEEPQPVMGECNLVTEEILNLKEDDDPSPLLAKWVDLLRPKKVDWLALLDRVHQGNPAIYFKVAELVLSEESFQTAIGDYSKLIDAYAEANRVDDAERIYQRMTEKGIKADIQILVILLKMYCNTGILDRAKEAFESLRSQGFRPGRKTYMSMIVTYVNAGLPKAAEALVREMEAKDIKPTIQTYMVLLEAFAQRGLVDHAQRMFNNMQFSGFQPDLEACTLLLEAYGHAGDPDQARHSFDFILKAGHKPDDRCVASMIAAYEKKNLLDKALDLLLNMEKDGLKPGIATYTVLVDWLGRLLLVDEVEQLLDNIAELGDAPFHINLSLCDMYARSGINSKAMMFLEKLEGRMELLSTQQFERVIIGLIAGGFTEDANRVHDAMQAHGFSSSESVRIALASDQVTRQRPTASR</sequence>
<dbReference type="Pfam" id="PF01535">
    <property type="entry name" value="PPR"/>
    <property type="match status" value="1"/>
</dbReference>
<dbReference type="Gene3D" id="1.25.40.10">
    <property type="entry name" value="Tetratricopeptide repeat domain"/>
    <property type="match status" value="3"/>
</dbReference>
<feature type="domain" description="PROP1-like PPR" evidence="3">
    <location>
        <begin position="218"/>
        <end position="325"/>
    </location>
</feature>
<feature type="non-terminal residue" evidence="4">
    <location>
        <position position="1"/>
    </location>
</feature>
<dbReference type="Pfam" id="PF13041">
    <property type="entry name" value="PPR_2"/>
    <property type="match status" value="1"/>
</dbReference>
<dbReference type="InterPro" id="IPR002885">
    <property type="entry name" value="PPR_rpt"/>
</dbReference>
<organism evidence="4">
    <name type="scientific">Anthurium amnicola</name>
    <dbReference type="NCBI Taxonomy" id="1678845"/>
    <lineage>
        <taxon>Eukaryota</taxon>
        <taxon>Viridiplantae</taxon>
        <taxon>Streptophyta</taxon>
        <taxon>Embryophyta</taxon>
        <taxon>Tracheophyta</taxon>
        <taxon>Spermatophyta</taxon>
        <taxon>Magnoliopsida</taxon>
        <taxon>Liliopsida</taxon>
        <taxon>Araceae</taxon>
        <taxon>Pothoideae</taxon>
        <taxon>Potheae</taxon>
        <taxon>Anthurium</taxon>
    </lineage>
</organism>
<evidence type="ECO:0000259" key="3">
    <source>
        <dbReference type="Pfam" id="PF17177"/>
    </source>
</evidence>
<dbReference type="PANTHER" id="PTHR46862">
    <property type="entry name" value="OS07G0661900 PROTEIN"/>
    <property type="match status" value="1"/>
</dbReference>
<feature type="repeat" description="PPR" evidence="2">
    <location>
        <begin position="271"/>
        <end position="305"/>
    </location>
</feature>
<gene>
    <name evidence="4" type="primary">At1g19525_0</name>
    <name evidence="5" type="synonym">At1g19525_1</name>
    <name evidence="4" type="ORF">g.46432</name>
    <name evidence="5" type="ORF">g.46435</name>
</gene>
<dbReference type="InterPro" id="IPR011990">
    <property type="entry name" value="TPR-like_helical_dom_sf"/>
</dbReference>
<feature type="repeat" description="PPR" evidence="2">
    <location>
        <begin position="341"/>
        <end position="375"/>
    </location>
</feature>
<feature type="repeat" description="PPR" evidence="2">
    <location>
        <begin position="201"/>
        <end position="235"/>
    </location>
</feature>
<feature type="repeat" description="PPR" evidence="2">
    <location>
        <begin position="306"/>
        <end position="340"/>
    </location>
</feature>
<dbReference type="NCBIfam" id="TIGR00756">
    <property type="entry name" value="PPR"/>
    <property type="match status" value="4"/>
</dbReference>
<feature type="repeat" description="PPR" evidence="2">
    <location>
        <begin position="236"/>
        <end position="270"/>
    </location>
</feature>
<dbReference type="EMBL" id="GDJX01017808">
    <property type="protein sequence ID" value="JAT50128.1"/>
    <property type="molecule type" value="Transcribed_RNA"/>
</dbReference>
<evidence type="ECO:0000313" key="4">
    <source>
        <dbReference type="EMBL" id="JAT50128.1"/>
    </source>
</evidence>
<dbReference type="PROSITE" id="PS51375">
    <property type="entry name" value="PPR"/>
    <property type="match status" value="6"/>
</dbReference>
<reference evidence="4" key="1">
    <citation type="submission" date="2015-07" db="EMBL/GenBank/DDBJ databases">
        <title>Transcriptome Assembly of Anthurium amnicola.</title>
        <authorList>
            <person name="Suzuki J."/>
        </authorList>
    </citation>
    <scope>NUCLEOTIDE SEQUENCE</scope>
</reference>
<dbReference type="AlphaFoldDB" id="A0A1D1Y682"/>
<evidence type="ECO:0000256" key="1">
    <source>
        <dbReference type="ARBA" id="ARBA00022737"/>
    </source>
</evidence>
<evidence type="ECO:0000256" key="2">
    <source>
        <dbReference type="PROSITE-ProRule" id="PRU00708"/>
    </source>
</evidence>
<proteinExistence type="predicted"/>
<feature type="repeat" description="PPR" evidence="2">
    <location>
        <begin position="166"/>
        <end position="200"/>
    </location>
</feature>
<dbReference type="SUPFAM" id="SSF48452">
    <property type="entry name" value="TPR-like"/>
    <property type="match status" value="1"/>
</dbReference>
<evidence type="ECO:0000313" key="5">
    <source>
        <dbReference type="EMBL" id="JAT54946.1"/>
    </source>
</evidence>
<name>A0A1D1Y682_9ARAE</name>